<dbReference type="Proteomes" id="UP000193642">
    <property type="component" value="Unassembled WGS sequence"/>
</dbReference>
<dbReference type="EMBL" id="MCGO01000026">
    <property type="protein sequence ID" value="ORY43000.1"/>
    <property type="molecule type" value="Genomic_DNA"/>
</dbReference>
<dbReference type="AlphaFoldDB" id="A0A1Y2C7J3"/>
<protein>
    <recommendedName>
        <fullName evidence="4">Phosphate-induced protein 1</fullName>
    </recommendedName>
</protein>
<proteinExistence type="predicted"/>
<feature type="chain" id="PRO_5010991441" description="Phosphate-induced protein 1" evidence="1">
    <location>
        <begin position="18"/>
        <end position="540"/>
    </location>
</feature>
<gene>
    <name evidence="2" type="ORF">BCR33DRAFT_717725</name>
</gene>
<name>A0A1Y2C7J3_9FUNG</name>
<evidence type="ECO:0008006" key="4">
    <source>
        <dbReference type="Google" id="ProtNLM"/>
    </source>
</evidence>
<dbReference type="OrthoDB" id="2144576at2759"/>
<keyword evidence="3" id="KW-1185">Reference proteome</keyword>
<sequence>MFLPIVLSLVSVVCVSAADPPAPVVDHSERVFAESTTPVHYDYSGGRLLVNAEITPIWYNVTKELQDDLVNYYKVISASSWMDIFTEYNSPTQTIGKGKVLSPVTYKGEILNALDDFIDIREIIRQMVRDGTITPNKNSYYAFHVSPYTNVTLYDSTVCYSNVGAYHGCAYSADISFLDCVPYGVVPSCLSDDQPNTADSVAHAASHEFAESVTDADPGTGWMATIDGAGGIELADYCGGDNIPQDDAYGFVKDVNGRDWPVSGLWSGADQRCVVGTPKNPVTLHPVVKPIKTVKAKFKTGSPLKAIEINPVFYGPNVNYSSEMADYYNFIASSKYLDILAEYSSTPMGRGKSLPPRYESPSQERLEVEDDVTAYLSNLIAAGTLKPNKNSFYAIHVSPEITATMNGDDACDYGCGFSVRSEISTDKWKGTVRYAVIPNQPKCANYCSSWGTNPLANLQSRSSVHIVDAVTDFVKGSTKGWQLNADAGLAWKCYEDFQYHQAPIFDQKKKSYVVNKIWSNKYQECIGSVPIPDRQTTKRR</sequence>
<keyword evidence="1" id="KW-0732">Signal</keyword>
<evidence type="ECO:0000313" key="3">
    <source>
        <dbReference type="Proteomes" id="UP000193642"/>
    </source>
</evidence>
<comment type="caution">
    <text evidence="2">The sequence shown here is derived from an EMBL/GenBank/DDBJ whole genome shotgun (WGS) entry which is preliminary data.</text>
</comment>
<feature type="signal peptide" evidence="1">
    <location>
        <begin position="1"/>
        <end position="17"/>
    </location>
</feature>
<evidence type="ECO:0000313" key="2">
    <source>
        <dbReference type="EMBL" id="ORY43000.1"/>
    </source>
</evidence>
<accession>A0A1Y2C7J3</accession>
<evidence type="ECO:0000256" key="1">
    <source>
        <dbReference type="SAM" id="SignalP"/>
    </source>
</evidence>
<reference evidence="2 3" key="1">
    <citation type="submission" date="2016-07" db="EMBL/GenBank/DDBJ databases">
        <title>Pervasive Adenine N6-methylation of Active Genes in Fungi.</title>
        <authorList>
            <consortium name="DOE Joint Genome Institute"/>
            <person name="Mondo S.J."/>
            <person name="Dannebaum R.O."/>
            <person name="Kuo R.C."/>
            <person name="Labutti K."/>
            <person name="Haridas S."/>
            <person name="Kuo A."/>
            <person name="Salamov A."/>
            <person name="Ahrendt S.R."/>
            <person name="Lipzen A."/>
            <person name="Sullivan W."/>
            <person name="Andreopoulos W.B."/>
            <person name="Clum A."/>
            <person name="Lindquist E."/>
            <person name="Daum C."/>
            <person name="Ramamoorthy G.K."/>
            <person name="Gryganskyi A."/>
            <person name="Culley D."/>
            <person name="Magnuson J.K."/>
            <person name="James T.Y."/>
            <person name="O'Malley M.A."/>
            <person name="Stajich J.E."/>
            <person name="Spatafora J.W."/>
            <person name="Visel A."/>
            <person name="Grigoriev I.V."/>
        </authorList>
    </citation>
    <scope>NUCLEOTIDE SEQUENCE [LARGE SCALE GENOMIC DNA]</scope>
    <source>
        <strain evidence="2 3">JEL800</strain>
    </source>
</reference>
<organism evidence="2 3">
    <name type="scientific">Rhizoclosmatium globosum</name>
    <dbReference type="NCBI Taxonomy" id="329046"/>
    <lineage>
        <taxon>Eukaryota</taxon>
        <taxon>Fungi</taxon>
        <taxon>Fungi incertae sedis</taxon>
        <taxon>Chytridiomycota</taxon>
        <taxon>Chytridiomycota incertae sedis</taxon>
        <taxon>Chytridiomycetes</taxon>
        <taxon>Chytridiales</taxon>
        <taxon>Chytriomycetaceae</taxon>
        <taxon>Rhizoclosmatium</taxon>
    </lineage>
</organism>